<dbReference type="GO" id="GO:0004497">
    <property type="term" value="F:monooxygenase activity"/>
    <property type="evidence" value="ECO:0007669"/>
    <property type="project" value="UniProtKB-KW"/>
</dbReference>
<dbReference type="GO" id="GO:0020037">
    <property type="term" value="F:heme binding"/>
    <property type="evidence" value="ECO:0007669"/>
    <property type="project" value="InterPro"/>
</dbReference>
<keyword evidence="9" id="KW-0560">Oxidoreductase</keyword>
<keyword evidence="10 13" id="KW-0408">Iron</keyword>
<comment type="cofactor">
    <cofactor evidence="1 13">
        <name>heme</name>
        <dbReference type="ChEBI" id="CHEBI:30413"/>
    </cofactor>
</comment>
<evidence type="ECO:0000256" key="4">
    <source>
        <dbReference type="ARBA" id="ARBA00010617"/>
    </source>
</evidence>
<dbReference type="PRINTS" id="PR00463">
    <property type="entry name" value="EP450I"/>
</dbReference>
<dbReference type="PANTHER" id="PTHR46300">
    <property type="entry name" value="P450, PUTATIVE (EUROFUNG)-RELATED-RELATED"/>
    <property type="match status" value="1"/>
</dbReference>
<keyword evidence="11" id="KW-0503">Monooxygenase</keyword>
<evidence type="ECO:0000256" key="1">
    <source>
        <dbReference type="ARBA" id="ARBA00001971"/>
    </source>
</evidence>
<dbReference type="EMBL" id="JABBWM010000007">
    <property type="protein sequence ID" value="KAG2115721.1"/>
    <property type="molecule type" value="Genomic_DNA"/>
</dbReference>
<keyword evidence="7 13" id="KW-0479">Metal-binding</keyword>
<evidence type="ECO:0000256" key="2">
    <source>
        <dbReference type="ARBA" id="ARBA00004167"/>
    </source>
</evidence>
<reference evidence="14" key="1">
    <citation type="journal article" date="2020" name="New Phytol.">
        <title>Comparative genomics reveals dynamic genome evolution in host specialist ectomycorrhizal fungi.</title>
        <authorList>
            <person name="Lofgren L.A."/>
            <person name="Nguyen N.H."/>
            <person name="Vilgalys R."/>
            <person name="Ruytinx J."/>
            <person name="Liao H.L."/>
            <person name="Branco S."/>
            <person name="Kuo A."/>
            <person name="LaButti K."/>
            <person name="Lipzen A."/>
            <person name="Andreopoulos W."/>
            <person name="Pangilinan J."/>
            <person name="Riley R."/>
            <person name="Hundley H."/>
            <person name="Na H."/>
            <person name="Barry K."/>
            <person name="Grigoriev I.V."/>
            <person name="Stajich J.E."/>
            <person name="Kennedy P.G."/>
        </authorList>
    </citation>
    <scope>NUCLEOTIDE SEQUENCE</scope>
    <source>
        <strain evidence="14">FC423</strain>
    </source>
</reference>
<evidence type="ECO:0000313" key="14">
    <source>
        <dbReference type="EMBL" id="KAG2115721.1"/>
    </source>
</evidence>
<evidence type="ECO:0000256" key="11">
    <source>
        <dbReference type="ARBA" id="ARBA00023033"/>
    </source>
</evidence>
<evidence type="ECO:0000256" key="12">
    <source>
        <dbReference type="ARBA" id="ARBA00023136"/>
    </source>
</evidence>
<comment type="caution">
    <text evidence="14">The sequence shown here is derived from an EMBL/GenBank/DDBJ whole genome shotgun (WGS) entry which is preliminary data.</text>
</comment>
<keyword evidence="5 13" id="KW-0349">Heme</keyword>
<dbReference type="GO" id="GO:0016705">
    <property type="term" value="F:oxidoreductase activity, acting on paired donors, with incorporation or reduction of molecular oxygen"/>
    <property type="evidence" value="ECO:0007669"/>
    <property type="project" value="InterPro"/>
</dbReference>
<dbReference type="InterPro" id="IPR001128">
    <property type="entry name" value="Cyt_P450"/>
</dbReference>
<dbReference type="Gene3D" id="1.10.630.10">
    <property type="entry name" value="Cytochrome P450"/>
    <property type="match status" value="1"/>
</dbReference>
<keyword evidence="15" id="KW-1185">Reference proteome</keyword>
<comment type="pathway">
    <text evidence="3">Secondary metabolite biosynthesis.</text>
</comment>
<evidence type="ECO:0000256" key="6">
    <source>
        <dbReference type="ARBA" id="ARBA00022692"/>
    </source>
</evidence>
<evidence type="ECO:0000256" key="7">
    <source>
        <dbReference type="ARBA" id="ARBA00022723"/>
    </source>
</evidence>
<dbReference type="GO" id="GO:0016020">
    <property type="term" value="C:membrane"/>
    <property type="evidence" value="ECO:0007669"/>
    <property type="project" value="UniProtKB-SubCell"/>
</dbReference>
<protein>
    <submittedName>
        <fullName evidence="14">Cytochrome P450</fullName>
    </submittedName>
</protein>
<dbReference type="OrthoDB" id="1103324at2759"/>
<accession>A0A9P7JY37</accession>
<dbReference type="GO" id="GO:0005506">
    <property type="term" value="F:iron ion binding"/>
    <property type="evidence" value="ECO:0007669"/>
    <property type="project" value="InterPro"/>
</dbReference>
<keyword evidence="6" id="KW-0812">Transmembrane</keyword>
<keyword evidence="12" id="KW-0472">Membrane</keyword>
<feature type="binding site" description="axial binding residue" evidence="13">
    <location>
        <position position="431"/>
    </location>
    <ligand>
        <name>heme</name>
        <dbReference type="ChEBI" id="CHEBI:30413"/>
    </ligand>
    <ligandPart>
        <name>Fe</name>
        <dbReference type="ChEBI" id="CHEBI:18248"/>
    </ligandPart>
</feature>
<dbReference type="AlphaFoldDB" id="A0A9P7JY37"/>
<sequence>MLSTAILALGISCVIALGVASGLIRRRVYPLPLPPGPCPIPFLGNVLQLDTKRPWLTYTTWGKTYGKIIYCCILGIDLIIINSETIAKELLEKRSANYSARPVIRTNELAGLAFATPMLPYGETLRRHRKIFHQVLKAEVSVLYQEIYSRHANRLVIDLLLGATDDLQHRTEAYAGSVMVAVTYGDLAHGSYLTRAQELIDITKQIVTPEKAAMFTAFPFLEKLPFWCFGGAHSQMGRNRELSQQLLNEPFDEVKAQMANGTASHSLISDFLSQPHDDADEDTMKAIALSGYVAGMETTASVLHIFLLAMVLYPDVQARARAEIDQTVRHNEMPCLDDRASLPYIDAILCEVMRWYPVAPLGFAHATLDDDVYEGYFIPKGSNWYESRLPALSRDEDIFPDASRFDPSRHLTVDGKLKSPSRQPFCLRRICPGRWFAEYTMWTAIAAILAVLRIDHAKDSNGDRIEVKPNFTTGVGIQPEPFHCSFESVSTAREGQIRAMMNSE</sequence>
<evidence type="ECO:0000256" key="3">
    <source>
        <dbReference type="ARBA" id="ARBA00005179"/>
    </source>
</evidence>
<evidence type="ECO:0000256" key="5">
    <source>
        <dbReference type="ARBA" id="ARBA00022617"/>
    </source>
</evidence>
<dbReference type="InterPro" id="IPR036396">
    <property type="entry name" value="Cyt_P450_sf"/>
</dbReference>
<evidence type="ECO:0000256" key="13">
    <source>
        <dbReference type="PIRSR" id="PIRSR602401-1"/>
    </source>
</evidence>
<comment type="similarity">
    <text evidence="4">Belongs to the cytochrome P450 family.</text>
</comment>
<dbReference type="SUPFAM" id="SSF48264">
    <property type="entry name" value="Cytochrome P450"/>
    <property type="match status" value="1"/>
</dbReference>
<evidence type="ECO:0000256" key="10">
    <source>
        <dbReference type="ARBA" id="ARBA00023004"/>
    </source>
</evidence>
<keyword evidence="8" id="KW-1133">Transmembrane helix</keyword>
<proteinExistence type="inferred from homology"/>
<organism evidence="14 15">
    <name type="scientific">Suillus discolor</name>
    <dbReference type="NCBI Taxonomy" id="1912936"/>
    <lineage>
        <taxon>Eukaryota</taxon>
        <taxon>Fungi</taxon>
        <taxon>Dikarya</taxon>
        <taxon>Basidiomycota</taxon>
        <taxon>Agaricomycotina</taxon>
        <taxon>Agaricomycetes</taxon>
        <taxon>Agaricomycetidae</taxon>
        <taxon>Boletales</taxon>
        <taxon>Suillineae</taxon>
        <taxon>Suillaceae</taxon>
        <taxon>Suillus</taxon>
    </lineage>
</organism>
<dbReference type="Proteomes" id="UP000823399">
    <property type="component" value="Unassembled WGS sequence"/>
</dbReference>
<dbReference type="GeneID" id="64693192"/>
<comment type="subcellular location">
    <subcellularLocation>
        <location evidence="2">Membrane</location>
        <topology evidence="2">Single-pass membrane protein</topology>
    </subcellularLocation>
</comment>
<evidence type="ECO:0000313" key="15">
    <source>
        <dbReference type="Proteomes" id="UP000823399"/>
    </source>
</evidence>
<dbReference type="InterPro" id="IPR050364">
    <property type="entry name" value="Cytochrome_P450_fung"/>
</dbReference>
<name>A0A9P7JY37_9AGAM</name>
<dbReference type="Pfam" id="PF00067">
    <property type="entry name" value="p450"/>
    <property type="match status" value="1"/>
</dbReference>
<evidence type="ECO:0000256" key="9">
    <source>
        <dbReference type="ARBA" id="ARBA00023002"/>
    </source>
</evidence>
<dbReference type="CDD" id="cd11065">
    <property type="entry name" value="CYP64-like"/>
    <property type="match status" value="1"/>
</dbReference>
<dbReference type="PANTHER" id="PTHR46300:SF2">
    <property type="entry name" value="CYTOCHROME P450 MONOOXYGENASE ALNH-RELATED"/>
    <property type="match status" value="1"/>
</dbReference>
<dbReference type="RefSeq" id="XP_041297100.1">
    <property type="nucleotide sequence ID" value="XM_041430933.1"/>
</dbReference>
<gene>
    <name evidence="14" type="ORF">F5147DRAFT_569056</name>
</gene>
<evidence type="ECO:0000256" key="8">
    <source>
        <dbReference type="ARBA" id="ARBA00022989"/>
    </source>
</evidence>
<dbReference type="InterPro" id="IPR002401">
    <property type="entry name" value="Cyt_P450_E_grp-I"/>
</dbReference>